<dbReference type="RefSeq" id="WP_346753282.1">
    <property type="nucleotide sequence ID" value="NZ_JAUJEA010000006.1"/>
</dbReference>
<dbReference type="Pfam" id="PF18935">
    <property type="entry name" value="DUF5683"/>
    <property type="match status" value="1"/>
</dbReference>
<dbReference type="InterPro" id="IPR043738">
    <property type="entry name" value="DUF5683"/>
</dbReference>
<evidence type="ECO:0000259" key="2">
    <source>
        <dbReference type="Pfam" id="PF18935"/>
    </source>
</evidence>
<evidence type="ECO:0000313" key="4">
    <source>
        <dbReference type="Proteomes" id="UP001172082"/>
    </source>
</evidence>
<organism evidence="3 4">
    <name type="scientific">Splendidivirga corallicola</name>
    <dbReference type="NCBI Taxonomy" id="3051826"/>
    <lineage>
        <taxon>Bacteria</taxon>
        <taxon>Pseudomonadati</taxon>
        <taxon>Bacteroidota</taxon>
        <taxon>Cytophagia</taxon>
        <taxon>Cytophagales</taxon>
        <taxon>Splendidivirgaceae</taxon>
        <taxon>Splendidivirga</taxon>
    </lineage>
</organism>
<name>A0ABT8KR87_9BACT</name>
<gene>
    <name evidence="3" type="ORF">QQ008_17850</name>
</gene>
<evidence type="ECO:0000313" key="3">
    <source>
        <dbReference type="EMBL" id="MDN5203259.1"/>
    </source>
</evidence>
<dbReference type="Proteomes" id="UP001172082">
    <property type="component" value="Unassembled WGS sequence"/>
</dbReference>
<protein>
    <submittedName>
        <fullName evidence="3">DUF5683 domain-containing protein</fullName>
    </submittedName>
</protein>
<feature type="domain" description="DUF5683" evidence="2">
    <location>
        <begin position="53"/>
        <end position="197"/>
    </location>
</feature>
<feature type="chain" id="PRO_5045605438" evidence="1">
    <location>
        <begin position="20"/>
        <end position="200"/>
    </location>
</feature>
<keyword evidence="1" id="KW-0732">Signal</keyword>
<dbReference type="EMBL" id="JAUJEA010000006">
    <property type="protein sequence ID" value="MDN5203259.1"/>
    <property type="molecule type" value="Genomic_DNA"/>
</dbReference>
<reference evidence="3" key="1">
    <citation type="submission" date="2023-06" db="EMBL/GenBank/DDBJ databases">
        <title>Genomic of Parafulvivirga corallium.</title>
        <authorList>
            <person name="Wang G."/>
        </authorList>
    </citation>
    <scope>NUCLEOTIDE SEQUENCE</scope>
    <source>
        <strain evidence="3">BMA10</strain>
    </source>
</reference>
<accession>A0ABT8KR87</accession>
<evidence type="ECO:0000256" key="1">
    <source>
        <dbReference type="SAM" id="SignalP"/>
    </source>
</evidence>
<comment type="caution">
    <text evidence="3">The sequence shown here is derived from an EMBL/GenBank/DDBJ whole genome shotgun (WGS) entry which is preliminary data.</text>
</comment>
<feature type="signal peptide" evidence="1">
    <location>
        <begin position="1"/>
        <end position="19"/>
    </location>
</feature>
<sequence length="200" mass="22583">MKFGSAFIFLLILSFSAWSQEKEVPEDTLHIEGGPVIIGGKQIENIVTTTPKNAPGKASLYSALLPGLGQAYNKKYWKIPLIYTGAVFLISSINNFNDEHSFYFDALIAVVDGNPDTENPTTFNESQIRRRVEFFRRNRDFFVILTGVWYALNIIDAHVDAHLKEFDISDELSLNLRPGMIPNDFNVPNFGLTVQLRINP</sequence>
<proteinExistence type="predicted"/>
<keyword evidence="4" id="KW-1185">Reference proteome</keyword>